<dbReference type="AlphaFoldDB" id="A0AA38SIV8"/>
<proteinExistence type="predicted"/>
<dbReference type="PROSITE" id="PS50181">
    <property type="entry name" value="FBOX"/>
    <property type="match status" value="1"/>
</dbReference>
<evidence type="ECO:0000259" key="2">
    <source>
        <dbReference type="PROSITE" id="PS50181"/>
    </source>
</evidence>
<accession>A0AA38SIV8</accession>
<dbReference type="InterPro" id="IPR001810">
    <property type="entry name" value="F-box_dom"/>
</dbReference>
<dbReference type="InterPro" id="IPR038946">
    <property type="entry name" value="FBXO47"/>
</dbReference>
<feature type="domain" description="F-box" evidence="2">
    <location>
        <begin position="1"/>
        <end position="46"/>
    </location>
</feature>
<comment type="caution">
    <text evidence="3">The sequence shown here is derived from an EMBL/GenBank/DDBJ whole genome shotgun (WGS) entry which is preliminary data.</text>
</comment>
<dbReference type="PANTHER" id="PTHR34098:SF1">
    <property type="entry name" value="F-BOX ONLY PROTEIN 47"/>
    <property type="match status" value="1"/>
</dbReference>
<protein>
    <submittedName>
        <fullName evidence="3">F-box</fullName>
    </submittedName>
</protein>
<reference evidence="3" key="1">
    <citation type="submission" date="2022-07" db="EMBL/GenBank/DDBJ databases">
        <title>Fungi with potential for degradation of polypropylene.</title>
        <authorList>
            <person name="Gostincar C."/>
        </authorList>
    </citation>
    <scope>NUCLEOTIDE SEQUENCE</scope>
    <source>
        <strain evidence="3">EXF-13287</strain>
    </source>
</reference>
<dbReference type="EMBL" id="JANBVN010000010">
    <property type="protein sequence ID" value="KAJ9164651.1"/>
    <property type="molecule type" value="Genomic_DNA"/>
</dbReference>
<gene>
    <name evidence="3" type="ORF">NKR19_g1151</name>
</gene>
<dbReference type="CDD" id="cd09917">
    <property type="entry name" value="F-box_SF"/>
    <property type="match status" value="1"/>
</dbReference>
<evidence type="ECO:0000313" key="3">
    <source>
        <dbReference type="EMBL" id="KAJ9164651.1"/>
    </source>
</evidence>
<feature type="region of interest" description="Disordered" evidence="1">
    <location>
        <begin position="358"/>
        <end position="412"/>
    </location>
</feature>
<feature type="compositionally biased region" description="Basic and acidic residues" evidence="1">
    <location>
        <begin position="400"/>
        <end position="412"/>
    </location>
</feature>
<evidence type="ECO:0000313" key="4">
    <source>
        <dbReference type="Proteomes" id="UP001174691"/>
    </source>
</evidence>
<evidence type="ECO:0000256" key="1">
    <source>
        <dbReference type="SAM" id="MobiDB-lite"/>
    </source>
</evidence>
<dbReference type="Pfam" id="PF00646">
    <property type="entry name" value="F-box"/>
    <property type="match status" value="1"/>
</dbReference>
<dbReference type="Proteomes" id="UP001174691">
    <property type="component" value="Unassembled WGS sequence"/>
</dbReference>
<feature type="compositionally biased region" description="Acidic residues" evidence="1">
    <location>
        <begin position="372"/>
        <end position="381"/>
    </location>
</feature>
<dbReference type="SUPFAM" id="SSF81383">
    <property type="entry name" value="F-box domain"/>
    <property type="match status" value="1"/>
</dbReference>
<sequence length="674" mass="75762">MSIRILPFEVVALVVGYLGLDDVHNLSICSRHFRFLAYDQSICKRTLQTTSASTVEAQQALSDGDYARALRRLVKRREAISSASPFLTAVVAFADSWLYENGVLCHIRERQLRVLDVHHSADQEIVVDIRKLLDEAVPDSRSSRKYKFQLLYQAYGIVSCLYTHARPQLAHWLVLFSPSERKVITTRRLDSAYKIFVRNNCDFVYYGVQSDIGNDGFRRWVLHGFSIRQGEWLTNTLHLPDTVGSEIDATICFEIIDGYFCTLTSHTSFEADRIEYTSYYDFFRFPLDCPSHEHFERPTKKNLFRRQHSEGPIDDRWTFMKIFTDELSGELKLVESRKEWLSGNSSATRTYYTKTLHVTETGEGARSSHGSDEEEDADQYPEDDRLAQFLGSSSKSNKGHAPERHPTEVHVGDDGSKSVMFTLSKCFIRSYHPASQAFLDLVDDPDESGPYGQQRIRIRAGTRLPRAQSTLHMHYMSSGTENPGHPPQTQRHIDDAHEQSGVVSWPPDCRSSEFDNIQNVLSPPGYTGNVQGTWDHRSLVYATGGGGGANGSVKTLVLVSFDPSIYLKGARSFEESGGATSCKGDLGTRLRDIQDMLAPSHGRGREKEETSISTCLPSVDGEVIVEHRHSASSVGSGLINRRSRSNGLEAQTHPWASFEPAQYLTIGLGLHFAK</sequence>
<name>A0AA38SIV8_9PEZI</name>
<keyword evidence="4" id="KW-1185">Reference proteome</keyword>
<dbReference type="InterPro" id="IPR036047">
    <property type="entry name" value="F-box-like_dom_sf"/>
</dbReference>
<organism evidence="3 4">
    <name type="scientific">Coniochaeta hoffmannii</name>
    <dbReference type="NCBI Taxonomy" id="91930"/>
    <lineage>
        <taxon>Eukaryota</taxon>
        <taxon>Fungi</taxon>
        <taxon>Dikarya</taxon>
        <taxon>Ascomycota</taxon>
        <taxon>Pezizomycotina</taxon>
        <taxon>Sordariomycetes</taxon>
        <taxon>Sordariomycetidae</taxon>
        <taxon>Coniochaetales</taxon>
        <taxon>Coniochaetaceae</taxon>
        <taxon>Coniochaeta</taxon>
    </lineage>
</organism>
<dbReference type="PANTHER" id="PTHR34098">
    <property type="entry name" value="F-BOX ONLY PROTEIN 47"/>
    <property type="match status" value="1"/>
</dbReference>